<reference evidence="2 3" key="1">
    <citation type="journal article" date="2024" name="G3 (Bethesda)">
        <title>Genome assembly of Hibiscus sabdariffa L. provides insights into metabolisms of medicinal natural products.</title>
        <authorList>
            <person name="Kim T."/>
        </authorList>
    </citation>
    <scope>NUCLEOTIDE SEQUENCE [LARGE SCALE GENOMIC DNA]</scope>
    <source>
        <strain evidence="2">TK-2024</strain>
        <tissue evidence="2">Old leaves</tissue>
    </source>
</reference>
<comment type="caution">
    <text evidence="2">The sequence shown here is derived from an EMBL/GenBank/DDBJ whole genome shotgun (WGS) entry which is preliminary data.</text>
</comment>
<proteinExistence type="predicted"/>
<protein>
    <recommendedName>
        <fullName evidence="1">Alpha-amylase/branching enzyme C-terminal all beta domain-containing protein</fullName>
    </recommendedName>
</protein>
<accession>A0ABR1ZG44</accession>
<dbReference type="SUPFAM" id="SSF51011">
    <property type="entry name" value="Glycosyl hydrolase domain"/>
    <property type="match status" value="1"/>
</dbReference>
<feature type="domain" description="Alpha-amylase/branching enzyme C-terminal all beta" evidence="1">
    <location>
        <begin position="135"/>
        <end position="226"/>
    </location>
</feature>
<organism evidence="2 3">
    <name type="scientific">Hibiscus sabdariffa</name>
    <name type="common">roselle</name>
    <dbReference type="NCBI Taxonomy" id="183260"/>
    <lineage>
        <taxon>Eukaryota</taxon>
        <taxon>Viridiplantae</taxon>
        <taxon>Streptophyta</taxon>
        <taxon>Embryophyta</taxon>
        <taxon>Tracheophyta</taxon>
        <taxon>Spermatophyta</taxon>
        <taxon>Magnoliopsida</taxon>
        <taxon>eudicotyledons</taxon>
        <taxon>Gunneridae</taxon>
        <taxon>Pentapetalae</taxon>
        <taxon>rosids</taxon>
        <taxon>malvids</taxon>
        <taxon>Malvales</taxon>
        <taxon>Malvaceae</taxon>
        <taxon>Malvoideae</taxon>
        <taxon>Hibiscus</taxon>
    </lineage>
</organism>
<dbReference type="PANTHER" id="PTHR43651">
    <property type="entry name" value="1,4-ALPHA-GLUCAN-BRANCHING ENZYME"/>
    <property type="match status" value="1"/>
</dbReference>
<keyword evidence="3" id="KW-1185">Reference proteome</keyword>
<name>A0ABR1ZG44_9ROSI</name>
<dbReference type="PANTHER" id="PTHR43651:SF4">
    <property type="entry name" value="1,4-ALPHA-GLUCAN-BRANCHING ENZYME 3, CHLOROPLASTIC_AMYLOPLASTIC"/>
    <property type="match status" value="1"/>
</dbReference>
<sequence>MWLSLLDNTPDHEWSMSKITSTLLGNRSYADKMLIYAENHNQSISGGRSLAEILLGQVNEKVSQSNEALLRGSSLLKRVEFPMASNNFSFSLANRCWGLLEKEGVYRDLFRFDKDMMKLDKNEKVLARGLPNIHHVNDTNMVISYIRGPLLFVFNFHPTDSYERCIGVDEAGEYQLILNTDERRYGGQGFIKEEQYLQRTVSRRVDGLRNCIEVPLPSRTAQVYKLSRILRI</sequence>
<dbReference type="Gene3D" id="3.20.20.80">
    <property type="entry name" value="Glycosidases"/>
    <property type="match status" value="1"/>
</dbReference>
<dbReference type="Pfam" id="PF02806">
    <property type="entry name" value="Alpha-amylase_C"/>
    <property type="match status" value="1"/>
</dbReference>
<dbReference type="InterPro" id="IPR006048">
    <property type="entry name" value="A-amylase/branching_C"/>
</dbReference>
<dbReference type="Gene3D" id="2.60.40.1180">
    <property type="entry name" value="Golgi alpha-mannosidase II"/>
    <property type="match status" value="1"/>
</dbReference>
<dbReference type="Proteomes" id="UP001396334">
    <property type="component" value="Unassembled WGS sequence"/>
</dbReference>
<dbReference type="InterPro" id="IPR013780">
    <property type="entry name" value="Glyco_hydro_b"/>
</dbReference>
<evidence type="ECO:0000313" key="3">
    <source>
        <dbReference type="Proteomes" id="UP001396334"/>
    </source>
</evidence>
<gene>
    <name evidence="2" type="ORF">V6N11_028160</name>
</gene>
<evidence type="ECO:0000259" key="1">
    <source>
        <dbReference type="Pfam" id="PF02806"/>
    </source>
</evidence>
<evidence type="ECO:0000313" key="2">
    <source>
        <dbReference type="EMBL" id="KAK8479464.1"/>
    </source>
</evidence>
<dbReference type="EMBL" id="JBBPBN010001177">
    <property type="protein sequence ID" value="KAK8479464.1"/>
    <property type="molecule type" value="Genomic_DNA"/>
</dbReference>